<keyword evidence="1" id="KW-0472">Membrane</keyword>
<protein>
    <submittedName>
        <fullName evidence="2">Uncharacterized protein</fullName>
    </submittedName>
</protein>
<keyword evidence="3" id="KW-1185">Reference proteome</keyword>
<gene>
    <name evidence="2" type="ORF">KQI42_20320</name>
</gene>
<dbReference type="Proteomes" id="UP000749471">
    <property type="component" value="Unassembled WGS sequence"/>
</dbReference>
<sequence>MKDDKLIKKWEKQRRLGWFSYSLIVAVVRTGASAIIMMGANMVLRGVLYAHPVFTYGLIGIAVGSFFNGKDIYKRNEDRYKELTENK</sequence>
<reference evidence="2 3" key="1">
    <citation type="submission" date="2021-06" db="EMBL/GenBank/DDBJ databases">
        <authorList>
            <person name="Sun Q."/>
            <person name="Li D."/>
        </authorList>
    </citation>
    <scope>NUCLEOTIDE SEQUENCE [LARGE SCALE GENOMIC DNA]</scope>
    <source>
        <strain evidence="2 3">MSJ-40</strain>
    </source>
</reference>
<feature type="transmembrane region" description="Helical" evidence="1">
    <location>
        <begin position="49"/>
        <end position="69"/>
    </location>
</feature>
<dbReference type="EMBL" id="JAHLPM010000033">
    <property type="protein sequence ID" value="MBU5440345.1"/>
    <property type="molecule type" value="Genomic_DNA"/>
</dbReference>
<evidence type="ECO:0000313" key="3">
    <source>
        <dbReference type="Proteomes" id="UP000749471"/>
    </source>
</evidence>
<dbReference type="RefSeq" id="WP_216522556.1">
    <property type="nucleotide sequence ID" value="NZ_JAHLPM010000033.1"/>
</dbReference>
<keyword evidence="1" id="KW-0812">Transmembrane</keyword>
<evidence type="ECO:0000256" key="1">
    <source>
        <dbReference type="SAM" id="Phobius"/>
    </source>
</evidence>
<feature type="transmembrane region" description="Helical" evidence="1">
    <location>
        <begin position="21"/>
        <end position="43"/>
    </location>
</feature>
<evidence type="ECO:0000313" key="2">
    <source>
        <dbReference type="EMBL" id="MBU5440345.1"/>
    </source>
</evidence>
<proteinExistence type="predicted"/>
<name>A0ABS6EBP9_9FIRM</name>
<accession>A0ABS6EBP9</accession>
<keyword evidence="1" id="KW-1133">Transmembrane helix</keyword>
<comment type="caution">
    <text evidence="2">The sequence shown here is derived from an EMBL/GenBank/DDBJ whole genome shotgun (WGS) entry which is preliminary data.</text>
</comment>
<organism evidence="2 3">
    <name type="scientific">Tissierella simiarum</name>
    <dbReference type="NCBI Taxonomy" id="2841534"/>
    <lineage>
        <taxon>Bacteria</taxon>
        <taxon>Bacillati</taxon>
        <taxon>Bacillota</taxon>
        <taxon>Tissierellia</taxon>
        <taxon>Tissierellales</taxon>
        <taxon>Tissierellaceae</taxon>
        <taxon>Tissierella</taxon>
    </lineage>
</organism>